<sequence length="269" mass="30453">MRHLLVPTDFSQAADNALEYARLLATEFDAALTLAYIHAMPMDPMRIGEISSELYQDGEAAIEERASRLREGGLVVHTDVQLGMPASRLKRIVFKQGIDLVVMGCQGEHYMPEQIFGSTTTELMDEVTVPIIAVPATYTPAFPRHLMWAADRRAPQRAATLYPLFELVDHATTELKVFHYQEKKESTLPSARFKELLAEVRYDYFYQLADGETPEGAIREFVRMTDVDLVALIHRQSTWLSRMMMPSCTRKSVYTSPVPVLILQEAQAL</sequence>
<dbReference type="Proteomes" id="UP000837803">
    <property type="component" value="Unassembled WGS sequence"/>
</dbReference>
<dbReference type="Pfam" id="PF00582">
    <property type="entry name" value="Usp"/>
    <property type="match status" value="2"/>
</dbReference>
<reference evidence="3" key="1">
    <citation type="submission" date="2021-12" db="EMBL/GenBank/DDBJ databases">
        <authorList>
            <person name="Rodrigo-Torres L."/>
            <person name="Arahal R. D."/>
            <person name="Lucena T."/>
        </authorList>
    </citation>
    <scope>NUCLEOTIDE SEQUENCE</scope>
    <source>
        <strain evidence="3">CECT 8419</strain>
    </source>
</reference>
<accession>A0ABM9B0W5</accession>
<comment type="caution">
    <text evidence="3">The sequence shown here is derived from an EMBL/GenBank/DDBJ whole genome shotgun (WGS) entry which is preliminary data.</text>
</comment>
<dbReference type="SUPFAM" id="SSF52402">
    <property type="entry name" value="Adenine nucleotide alpha hydrolases-like"/>
    <property type="match status" value="2"/>
</dbReference>
<comment type="similarity">
    <text evidence="1">Belongs to the universal stress protein A family.</text>
</comment>
<dbReference type="PRINTS" id="PR01438">
    <property type="entry name" value="UNVRSLSTRESS"/>
</dbReference>
<evidence type="ECO:0000313" key="4">
    <source>
        <dbReference type="Proteomes" id="UP000837803"/>
    </source>
</evidence>
<feature type="domain" description="UspA" evidence="2">
    <location>
        <begin position="146"/>
        <end position="263"/>
    </location>
</feature>
<dbReference type="Gene3D" id="3.40.50.620">
    <property type="entry name" value="HUPs"/>
    <property type="match status" value="2"/>
</dbReference>
<organism evidence="3 4">
    <name type="scientific">Neolewinella maritima</name>
    <dbReference type="NCBI Taxonomy" id="1383882"/>
    <lineage>
        <taxon>Bacteria</taxon>
        <taxon>Pseudomonadati</taxon>
        <taxon>Bacteroidota</taxon>
        <taxon>Saprospiria</taxon>
        <taxon>Saprospirales</taxon>
        <taxon>Lewinellaceae</taxon>
        <taxon>Neolewinella</taxon>
    </lineage>
</organism>
<dbReference type="RefSeq" id="WP_238750750.1">
    <property type="nucleotide sequence ID" value="NZ_CAKLPZ010000002.1"/>
</dbReference>
<dbReference type="CDD" id="cd00293">
    <property type="entry name" value="USP-like"/>
    <property type="match status" value="1"/>
</dbReference>
<evidence type="ECO:0000313" key="3">
    <source>
        <dbReference type="EMBL" id="CAH1000709.1"/>
    </source>
</evidence>
<dbReference type="InterPro" id="IPR006016">
    <property type="entry name" value="UspA"/>
</dbReference>
<name>A0ABM9B0W5_9BACT</name>
<dbReference type="EMBL" id="CAKLPZ010000002">
    <property type="protein sequence ID" value="CAH1000709.1"/>
    <property type="molecule type" value="Genomic_DNA"/>
</dbReference>
<dbReference type="PANTHER" id="PTHR46268">
    <property type="entry name" value="STRESS RESPONSE PROTEIN NHAX"/>
    <property type="match status" value="1"/>
</dbReference>
<gene>
    <name evidence="3" type="ORF">LEM8419_01843</name>
</gene>
<evidence type="ECO:0000259" key="2">
    <source>
        <dbReference type="Pfam" id="PF00582"/>
    </source>
</evidence>
<dbReference type="InterPro" id="IPR006015">
    <property type="entry name" value="Universal_stress_UspA"/>
</dbReference>
<dbReference type="PANTHER" id="PTHR46268:SF6">
    <property type="entry name" value="UNIVERSAL STRESS PROTEIN UP12"/>
    <property type="match status" value="1"/>
</dbReference>
<dbReference type="InterPro" id="IPR014729">
    <property type="entry name" value="Rossmann-like_a/b/a_fold"/>
</dbReference>
<evidence type="ECO:0000256" key="1">
    <source>
        <dbReference type="ARBA" id="ARBA00008791"/>
    </source>
</evidence>
<feature type="domain" description="UspA" evidence="2">
    <location>
        <begin position="1"/>
        <end position="135"/>
    </location>
</feature>
<protein>
    <recommendedName>
        <fullName evidence="2">UspA domain-containing protein</fullName>
    </recommendedName>
</protein>
<proteinExistence type="inferred from homology"/>
<keyword evidence="4" id="KW-1185">Reference proteome</keyword>